<comment type="caution">
    <text evidence="1">The sequence shown here is derived from an EMBL/GenBank/DDBJ whole genome shotgun (WGS) entry which is preliminary data.</text>
</comment>
<dbReference type="EC" id="2.1.1.221" evidence="1"/>
<dbReference type="Proteomes" id="UP001140234">
    <property type="component" value="Unassembled WGS sequence"/>
</dbReference>
<evidence type="ECO:0000313" key="1">
    <source>
        <dbReference type="EMBL" id="KAJ2773349.1"/>
    </source>
</evidence>
<sequence length="319" mass="35757">MDPEPAAAAVKGATTDEEPAPKRARPAGPSVDNFTPQTMSLEEFQKLPRRQKKKVMRQETWDQRSEAFKDKQRETRREARRRHKQRVASGETPRRRKPEEQTPSGIRVVLDMAFDDKMCDKEIKSVCSQLRRCYATNRQALRPVDLHITKLHDQSRKRLGDTTDYSRWSAQHVAFHDAEYPDVFEKQDLVYLTADSPNELDGLDPGKVYIVGGLVDKNRYPRLTLEKAEQQGIAHARLPIGQYVKMASRKVVTVNQIFEMLIKFIETDSWGTAFLDVIPQRKIRDKSGGGGGGGAAKDGTGSDTGSGGSSDNDSDEAAA</sequence>
<protein>
    <submittedName>
        <fullName evidence="1">tRNA (Guanine(9)-N(1))-methyltransferase</fullName>
        <ecNumber evidence="1">2.1.1.221</ecNumber>
    </submittedName>
</protein>
<name>A0ACC1K4M6_9FUNG</name>
<reference evidence="1" key="1">
    <citation type="submission" date="2022-07" db="EMBL/GenBank/DDBJ databases">
        <title>Phylogenomic reconstructions and comparative analyses of Kickxellomycotina fungi.</title>
        <authorList>
            <person name="Reynolds N.K."/>
            <person name="Stajich J.E."/>
            <person name="Barry K."/>
            <person name="Grigoriev I.V."/>
            <person name="Crous P."/>
            <person name="Smith M.E."/>
        </authorList>
    </citation>
    <scope>NUCLEOTIDE SEQUENCE</scope>
    <source>
        <strain evidence="1">CBS 109366</strain>
    </source>
</reference>
<keyword evidence="1" id="KW-0808">Transferase</keyword>
<proteinExistence type="predicted"/>
<keyword evidence="2" id="KW-1185">Reference proteome</keyword>
<organism evidence="1 2">
    <name type="scientific">Coemansia nantahalensis</name>
    <dbReference type="NCBI Taxonomy" id="2789366"/>
    <lineage>
        <taxon>Eukaryota</taxon>
        <taxon>Fungi</taxon>
        <taxon>Fungi incertae sedis</taxon>
        <taxon>Zoopagomycota</taxon>
        <taxon>Kickxellomycotina</taxon>
        <taxon>Kickxellomycetes</taxon>
        <taxon>Kickxellales</taxon>
        <taxon>Kickxellaceae</taxon>
        <taxon>Coemansia</taxon>
    </lineage>
</organism>
<dbReference type="EMBL" id="JANBUJ010000236">
    <property type="protein sequence ID" value="KAJ2773349.1"/>
    <property type="molecule type" value="Genomic_DNA"/>
</dbReference>
<keyword evidence="1" id="KW-0489">Methyltransferase</keyword>
<evidence type="ECO:0000313" key="2">
    <source>
        <dbReference type="Proteomes" id="UP001140234"/>
    </source>
</evidence>
<accession>A0ACC1K4M6</accession>
<gene>
    <name evidence="1" type="primary">TRM10</name>
    <name evidence="1" type="ORF">IWQ57_001338</name>
</gene>